<protein>
    <recommendedName>
        <fullName evidence="3">VOC domain-containing protein</fullName>
    </recommendedName>
</protein>
<dbReference type="Gene3D" id="3.10.180.10">
    <property type="entry name" value="2,3-Dihydroxybiphenyl 1,2-Dioxygenase, domain 1"/>
    <property type="match status" value="1"/>
</dbReference>
<keyword evidence="2" id="KW-1185">Reference proteome</keyword>
<dbReference type="EMBL" id="JBEXAC010000004">
    <property type="protein sequence ID" value="MET7001530.1"/>
    <property type="molecule type" value="Genomic_DNA"/>
</dbReference>
<organism evidence="1 2">
    <name type="scientific">Chitinophaga defluvii</name>
    <dbReference type="NCBI Taxonomy" id="3163343"/>
    <lineage>
        <taxon>Bacteria</taxon>
        <taxon>Pseudomonadati</taxon>
        <taxon>Bacteroidota</taxon>
        <taxon>Chitinophagia</taxon>
        <taxon>Chitinophagales</taxon>
        <taxon>Chitinophagaceae</taxon>
        <taxon>Chitinophaga</taxon>
    </lineage>
</organism>
<dbReference type="RefSeq" id="WP_354664102.1">
    <property type="nucleotide sequence ID" value="NZ_JBEXAC010000004.1"/>
</dbReference>
<sequence>MKFNTLVPNIFYSDINTGLKLFVSCLGFDIVYDELKSERPFCIIKKDALKIHLVQDHDFAIKDRPEIRIETDDIDAVYQQVNKNAPELLHPNSNKVASRPWGSKEFALRDESDVCVIIVQW</sequence>
<reference evidence="1 2" key="1">
    <citation type="submission" date="2024-06" db="EMBL/GenBank/DDBJ databases">
        <title>Chitinophaga defluvii sp. nov., isolated from municipal sewage.</title>
        <authorList>
            <person name="Zhang L."/>
        </authorList>
    </citation>
    <scope>NUCLEOTIDE SEQUENCE [LARGE SCALE GENOMIC DNA]</scope>
    <source>
        <strain evidence="1 2">H8</strain>
    </source>
</reference>
<evidence type="ECO:0008006" key="3">
    <source>
        <dbReference type="Google" id="ProtNLM"/>
    </source>
</evidence>
<comment type="caution">
    <text evidence="1">The sequence shown here is derived from an EMBL/GenBank/DDBJ whole genome shotgun (WGS) entry which is preliminary data.</text>
</comment>
<accession>A0ABV2TFV7</accession>
<name>A0ABV2TFV7_9BACT</name>
<gene>
    <name evidence="1" type="ORF">ABR189_29380</name>
</gene>
<dbReference type="InterPro" id="IPR029068">
    <property type="entry name" value="Glyas_Bleomycin-R_OHBP_Dase"/>
</dbReference>
<dbReference type="SUPFAM" id="SSF54593">
    <property type="entry name" value="Glyoxalase/Bleomycin resistance protein/Dihydroxybiphenyl dioxygenase"/>
    <property type="match status" value="1"/>
</dbReference>
<evidence type="ECO:0000313" key="2">
    <source>
        <dbReference type="Proteomes" id="UP001549749"/>
    </source>
</evidence>
<evidence type="ECO:0000313" key="1">
    <source>
        <dbReference type="EMBL" id="MET7001530.1"/>
    </source>
</evidence>
<dbReference type="Proteomes" id="UP001549749">
    <property type="component" value="Unassembled WGS sequence"/>
</dbReference>
<proteinExistence type="predicted"/>